<reference evidence="7" key="1">
    <citation type="submission" date="2018-06" db="EMBL/GenBank/DDBJ databases">
        <authorList>
            <person name="Zhirakovskaya E."/>
        </authorList>
    </citation>
    <scope>NUCLEOTIDE SEQUENCE</scope>
</reference>
<feature type="non-terminal residue" evidence="7">
    <location>
        <position position="1"/>
    </location>
</feature>
<dbReference type="SUPFAM" id="SSF52743">
    <property type="entry name" value="Subtilisin-like"/>
    <property type="match status" value="1"/>
</dbReference>
<dbReference type="InterPro" id="IPR003343">
    <property type="entry name" value="Big_2"/>
</dbReference>
<feature type="domain" description="BIG2" evidence="6">
    <location>
        <begin position="299"/>
        <end position="371"/>
    </location>
</feature>
<dbReference type="EMBL" id="UOFV01000390">
    <property type="protein sequence ID" value="VAX03344.1"/>
    <property type="molecule type" value="Genomic_DNA"/>
</dbReference>
<dbReference type="InterPro" id="IPR000209">
    <property type="entry name" value="Peptidase_S8/S53_dom"/>
</dbReference>
<dbReference type="InterPro" id="IPR051048">
    <property type="entry name" value="Peptidase_S8/S53_subtilisin"/>
</dbReference>
<evidence type="ECO:0000256" key="4">
    <source>
        <dbReference type="ARBA" id="ARBA00022825"/>
    </source>
</evidence>
<gene>
    <name evidence="7" type="ORF">MNBD_GAMMA19-242</name>
</gene>
<sequence>PEAWDLQTGGDVIIAVVDTGVDYNHSDLSGNIWNNGAEIPNNGRDDDGNGFVDDVRGWDFANNDNNPMDDNDHGTHLSGIIAANGNNGSGVVGVNWSARIMPLKFMDRTGAGTSADAIAAIDYAVANGARVINASWGGGPFSSAMFNAISAANDAGVLFVAASGNESNNNDRNPNYPADYDLPNVISVAATDDADTLAGFSNFGANSVDLGAPGVSILSTVRNNGYASFNGTSMAAPYVAGVAALVVAENPNISISALRAALLDNTDSVTDLAGRTATGGRLNAFKALGGGTAPPPPPPTPVVTVTPGDTNVIVGDSVQFSANGGSAPYVWSVADTNIGSISANGNFTGLAIGVTRVNATDANGVRSGDATVSVSETAVIRISPNTVSLRVGESVTLSASGGNAPYSWVSNSPGVVTIDASSGVLTAQNTGATTVTVTDNSGNTANSGAITVTAAPPPVAVSVSPNSGSIAVGATLQFSANGGSAPYSWSVSNDSVARIDSNGVLTGRAAGSVTVTGRDDNGAIGNSGNITSTAANNGGGRGGHGRGGRGGRGGMGGGMMGGR</sequence>
<keyword evidence="2 7" id="KW-0645">Protease</keyword>
<dbReference type="Pfam" id="PF02368">
    <property type="entry name" value="Big_2"/>
    <property type="match status" value="3"/>
</dbReference>
<dbReference type="AlphaFoldDB" id="A0A3B1AU59"/>
<evidence type="ECO:0000256" key="2">
    <source>
        <dbReference type="ARBA" id="ARBA00022670"/>
    </source>
</evidence>
<comment type="similarity">
    <text evidence="1">Belongs to the peptidase S8 family.</text>
</comment>
<organism evidence="7">
    <name type="scientific">hydrothermal vent metagenome</name>
    <dbReference type="NCBI Taxonomy" id="652676"/>
    <lineage>
        <taxon>unclassified sequences</taxon>
        <taxon>metagenomes</taxon>
        <taxon>ecological metagenomes</taxon>
    </lineage>
</organism>
<evidence type="ECO:0000256" key="3">
    <source>
        <dbReference type="ARBA" id="ARBA00022801"/>
    </source>
</evidence>
<dbReference type="SMART" id="SM00635">
    <property type="entry name" value="BID_2"/>
    <property type="match status" value="3"/>
</dbReference>
<dbReference type="PANTHER" id="PTHR43399">
    <property type="entry name" value="SUBTILISIN-RELATED"/>
    <property type="match status" value="1"/>
</dbReference>
<dbReference type="InterPro" id="IPR034204">
    <property type="entry name" value="PfSUB1-like_cat_dom"/>
</dbReference>
<feature type="compositionally biased region" description="Polar residues" evidence="5">
    <location>
        <begin position="524"/>
        <end position="536"/>
    </location>
</feature>
<dbReference type="InterPro" id="IPR023827">
    <property type="entry name" value="Peptidase_S8_Asp-AS"/>
</dbReference>
<dbReference type="PROSITE" id="PS51892">
    <property type="entry name" value="SUBTILASE"/>
    <property type="match status" value="1"/>
</dbReference>
<dbReference type="SUPFAM" id="SSF49373">
    <property type="entry name" value="Invasin/intimin cell-adhesion fragments"/>
    <property type="match status" value="3"/>
</dbReference>
<evidence type="ECO:0000313" key="7">
    <source>
        <dbReference type="EMBL" id="VAX03344.1"/>
    </source>
</evidence>
<dbReference type="InterPro" id="IPR008964">
    <property type="entry name" value="Invasin/intimin_cell_adhesion"/>
</dbReference>
<dbReference type="GO" id="GO:0006508">
    <property type="term" value="P:proteolysis"/>
    <property type="evidence" value="ECO:0007669"/>
    <property type="project" value="UniProtKB-KW"/>
</dbReference>
<name>A0A3B1AU59_9ZZZZ</name>
<evidence type="ECO:0000256" key="5">
    <source>
        <dbReference type="SAM" id="MobiDB-lite"/>
    </source>
</evidence>
<dbReference type="CDD" id="cd07473">
    <property type="entry name" value="Peptidases_S8_Subtilisin_like"/>
    <property type="match status" value="1"/>
</dbReference>
<evidence type="ECO:0000256" key="1">
    <source>
        <dbReference type="ARBA" id="ARBA00011073"/>
    </source>
</evidence>
<protein>
    <submittedName>
        <fullName evidence="7">Serine protease, subtilase family</fullName>
    </submittedName>
</protein>
<dbReference type="Gene3D" id="2.60.40.1080">
    <property type="match status" value="3"/>
</dbReference>
<dbReference type="PANTHER" id="PTHR43399:SF4">
    <property type="entry name" value="CELL WALL-ASSOCIATED PROTEASE"/>
    <property type="match status" value="1"/>
</dbReference>
<dbReference type="PROSITE" id="PS00138">
    <property type="entry name" value="SUBTILASE_SER"/>
    <property type="match status" value="1"/>
</dbReference>
<keyword evidence="4" id="KW-0720">Serine protease</keyword>
<dbReference type="InterPro" id="IPR023828">
    <property type="entry name" value="Peptidase_S8_Ser-AS"/>
</dbReference>
<dbReference type="PROSITE" id="PS00136">
    <property type="entry name" value="SUBTILASE_ASP"/>
    <property type="match status" value="1"/>
</dbReference>
<dbReference type="InterPro" id="IPR036852">
    <property type="entry name" value="Peptidase_S8/S53_dom_sf"/>
</dbReference>
<dbReference type="GO" id="GO:0004252">
    <property type="term" value="F:serine-type endopeptidase activity"/>
    <property type="evidence" value="ECO:0007669"/>
    <property type="project" value="InterPro"/>
</dbReference>
<evidence type="ECO:0000259" key="6">
    <source>
        <dbReference type="SMART" id="SM00635"/>
    </source>
</evidence>
<dbReference type="PRINTS" id="PR00723">
    <property type="entry name" value="SUBTILISIN"/>
</dbReference>
<dbReference type="Gene3D" id="3.40.50.200">
    <property type="entry name" value="Peptidase S8/S53 domain"/>
    <property type="match status" value="1"/>
</dbReference>
<dbReference type="Pfam" id="PF00082">
    <property type="entry name" value="Peptidase_S8"/>
    <property type="match status" value="1"/>
</dbReference>
<keyword evidence="3" id="KW-0378">Hydrolase</keyword>
<feature type="domain" description="BIG2" evidence="6">
    <location>
        <begin position="376"/>
        <end position="449"/>
    </location>
</feature>
<dbReference type="InterPro" id="IPR015500">
    <property type="entry name" value="Peptidase_S8_subtilisin-rel"/>
</dbReference>
<feature type="region of interest" description="Disordered" evidence="5">
    <location>
        <begin position="520"/>
        <end position="563"/>
    </location>
</feature>
<feature type="compositionally biased region" description="Gly residues" evidence="5">
    <location>
        <begin position="550"/>
        <end position="563"/>
    </location>
</feature>
<accession>A0A3B1AU59</accession>
<proteinExistence type="inferred from homology"/>
<feature type="domain" description="BIG2" evidence="6">
    <location>
        <begin position="457"/>
        <end position="527"/>
    </location>
</feature>